<comment type="subcellular location">
    <subcellularLocation>
        <location evidence="1">Cell membrane</location>
        <topology evidence="1">Multi-pass membrane protein</topology>
    </subcellularLocation>
</comment>
<feature type="transmembrane region" description="Helical" evidence="6">
    <location>
        <begin position="442"/>
        <end position="464"/>
    </location>
</feature>
<feature type="transmembrane region" description="Helical" evidence="6">
    <location>
        <begin position="347"/>
        <end position="376"/>
    </location>
</feature>
<evidence type="ECO:0000256" key="4">
    <source>
        <dbReference type="ARBA" id="ARBA00022989"/>
    </source>
</evidence>
<feature type="domain" description="MacB-like periplasmic core" evidence="8">
    <location>
        <begin position="451"/>
        <end position="660"/>
    </location>
</feature>
<keyword evidence="4 6" id="KW-1133">Transmembrane helix</keyword>
<dbReference type="EMBL" id="JAPDPI010000007">
    <property type="protein sequence ID" value="MCW3804980.1"/>
    <property type="molecule type" value="Genomic_DNA"/>
</dbReference>
<dbReference type="InterPro" id="IPR050250">
    <property type="entry name" value="Macrolide_Exporter_MacB"/>
</dbReference>
<feature type="transmembrane region" description="Helical" evidence="6">
    <location>
        <begin position="21"/>
        <end position="42"/>
    </location>
</feature>
<keyword evidence="10" id="KW-1185">Reference proteome</keyword>
<dbReference type="PANTHER" id="PTHR30572:SF18">
    <property type="entry name" value="ABC-TYPE MACROLIDE FAMILY EXPORT SYSTEM PERMEASE COMPONENT 2"/>
    <property type="match status" value="1"/>
</dbReference>
<gene>
    <name evidence="9" type="ORF">OM074_05045</name>
</gene>
<dbReference type="AlphaFoldDB" id="A0AAE3SIS3"/>
<dbReference type="GO" id="GO:0022857">
    <property type="term" value="F:transmembrane transporter activity"/>
    <property type="evidence" value="ECO:0007669"/>
    <property type="project" value="TreeGrafter"/>
</dbReference>
<dbReference type="Proteomes" id="UP001207408">
    <property type="component" value="Unassembled WGS sequence"/>
</dbReference>
<dbReference type="InterPro" id="IPR003838">
    <property type="entry name" value="ABC3_permease_C"/>
</dbReference>
<feature type="domain" description="ABC3 transporter permease C-terminal" evidence="7">
    <location>
        <begin position="306"/>
        <end position="420"/>
    </location>
</feature>
<dbReference type="RefSeq" id="WP_301198202.1">
    <property type="nucleotide sequence ID" value="NZ_JAPDPI010000007.1"/>
</dbReference>
<dbReference type="GO" id="GO:0005886">
    <property type="term" value="C:plasma membrane"/>
    <property type="evidence" value="ECO:0007669"/>
    <property type="project" value="UniProtKB-SubCell"/>
</dbReference>
<proteinExistence type="predicted"/>
<dbReference type="InterPro" id="IPR025857">
    <property type="entry name" value="MacB_PCD"/>
</dbReference>
<evidence type="ECO:0000256" key="3">
    <source>
        <dbReference type="ARBA" id="ARBA00022692"/>
    </source>
</evidence>
<keyword evidence="3 6" id="KW-0812">Transmembrane</keyword>
<keyword evidence="2" id="KW-1003">Cell membrane</keyword>
<feature type="transmembrane region" description="Helical" evidence="6">
    <location>
        <begin position="396"/>
        <end position="421"/>
    </location>
</feature>
<reference evidence="9" key="1">
    <citation type="submission" date="2022-10" db="EMBL/GenBank/DDBJ databases">
        <authorList>
            <person name="Yu W.X."/>
        </authorList>
    </citation>
    <scope>NUCLEOTIDE SEQUENCE</scope>
    <source>
        <strain evidence="9">D04</strain>
    </source>
</reference>
<evidence type="ECO:0000313" key="10">
    <source>
        <dbReference type="Proteomes" id="UP001207408"/>
    </source>
</evidence>
<evidence type="ECO:0000256" key="5">
    <source>
        <dbReference type="ARBA" id="ARBA00023136"/>
    </source>
</evidence>
<accession>A0AAE3SIS3</accession>
<evidence type="ECO:0000259" key="8">
    <source>
        <dbReference type="Pfam" id="PF12704"/>
    </source>
</evidence>
<organism evidence="9 10">
    <name type="scientific">Plebeiibacterium marinum</name>
    <dbReference type="NCBI Taxonomy" id="2992111"/>
    <lineage>
        <taxon>Bacteria</taxon>
        <taxon>Pseudomonadati</taxon>
        <taxon>Bacteroidota</taxon>
        <taxon>Bacteroidia</taxon>
        <taxon>Marinilabiliales</taxon>
        <taxon>Marinilabiliaceae</taxon>
        <taxon>Plebeiibacterium</taxon>
    </lineage>
</organism>
<comment type="caution">
    <text evidence="9">The sequence shown here is derived from an EMBL/GenBank/DDBJ whole genome shotgun (WGS) entry which is preliminary data.</text>
</comment>
<feature type="transmembrane region" description="Helical" evidence="6">
    <location>
        <begin position="747"/>
        <end position="767"/>
    </location>
</feature>
<evidence type="ECO:0000256" key="2">
    <source>
        <dbReference type="ARBA" id="ARBA00022475"/>
    </source>
</evidence>
<evidence type="ECO:0000256" key="6">
    <source>
        <dbReference type="SAM" id="Phobius"/>
    </source>
</evidence>
<feature type="transmembrane region" description="Helical" evidence="6">
    <location>
        <begin position="689"/>
        <end position="712"/>
    </location>
</feature>
<evidence type="ECO:0000313" key="9">
    <source>
        <dbReference type="EMBL" id="MCW3804980.1"/>
    </source>
</evidence>
<feature type="domain" description="MacB-like periplasmic core" evidence="8">
    <location>
        <begin position="22"/>
        <end position="195"/>
    </location>
</feature>
<evidence type="ECO:0000256" key="1">
    <source>
        <dbReference type="ARBA" id="ARBA00004651"/>
    </source>
</evidence>
<protein>
    <submittedName>
        <fullName evidence="9">ABC transporter permease</fullName>
    </submittedName>
</protein>
<dbReference type="PANTHER" id="PTHR30572">
    <property type="entry name" value="MEMBRANE COMPONENT OF TRANSPORTER-RELATED"/>
    <property type="match status" value="1"/>
</dbReference>
<sequence>MKLVRDIQVAIRSLFRFRTDAIINVVGLSVGITISIIVLLYVRTELNYDRHFSDYNDIYRVVTEGYIGDDYFNSAMSPVPLSAYLKNNFIQVDKSLKIVRGINKLVSYGDKKFNEDNFYYAGASFFSVFDIEIIKGEERNLLLSAEDIVVTQSTAKRYFGDDDPLGKRLLLDNGLEFSVKAVCEDFKGNSHFHCDFIASDNAIRKLYQWKNPEDVEEAMNNWLSIGRYTYIVAQDTVGLEKRLNDELRLIIETQIERFEGVDSGVGGGLKSMGFRLQAIKDIHLYSKLENELEPGSRYIYVVLFLSVAFFVLVITCLNFINLTTARASQRLREIGVRKLMGGTRNALFVQFVVEAVTYSFIALFIGLVLVELLLPGFNMLFDLNLKIDRQGSSVDLIYVTLLTFLVGVVSGLYPAISFSGYNEDVIFKRGAALGKKSMMMRGVLAGCQILVATFLVIFSLGMFWQYQYLNHKDMGFVSKNILVVERGHALGKKFSEVKAKLKSIPGVVSVSACKHMIGKEAPLQSFKFVDKEGERMVLLPYNYVDKDFFKTLQVNFVAGTMWGRTDQKMSHDIVVNLKAKEALGMSKPLGKKINYMDASSQDYGFSIVGVSKDFHFEPVQLPVRPLLLLDLPKGSFYDNLLIKISDDASAEQLVGEIKQLWKANTDNEPFEYVMMDELLKSNLVEEQTVLKMIVLFAILSLFVAWLGIRAFAAYVTELKMSDFEIKKILGASNVQVFNELFVEVGQFLITGVIVSIPLSFVVLQLWLEGFAYYSRIPVFVMFAVAVAIFGLSFLFVLIHSSRTIKVSPFSKSS</sequence>
<dbReference type="Pfam" id="PF02687">
    <property type="entry name" value="FtsX"/>
    <property type="match status" value="2"/>
</dbReference>
<feature type="transmembrane region" description="Helical" evidence="6">
    <location>
        <begin position="298"/>
        <end position="320"/>
    </location>
</feature>
<dbReference type="Pfam" id="PF12704">
    <property type="entry name" value="MacB_PCD"/>
    <property type="match status" value="2"/>
</dbReference>
<evidence type="ECO:0000259" key="7">
    <source>
        <dbReference type="Pfam" id="PF02687"/>
    </source>
</evidence>
<feature type="transmembrane region" description="Helical" evidence="6">
    <location>
        <begin position="779"/>
        <end position="798"/>
    </location>
</feature>
<feature type="domain" description="ABC3 transporter permease C-terminal" evidence="7">
    <location>
        <begin position="695"/>
        <end position="808"/>
    </location>
</feature>
<name>A0AAE3SIS3_9BACT</name>
<keyword evidence="5 6" id="KW-0472">Membrane</keyword>